<gene>
    <name evidence="1" type="ORF">M9H77_03933</name>
</gene>
<name>A0ACC0CCU2_CATRO</name>
<dbReference type="Proteomes" id="UP001060085">
    <property type="component" value="Linkage Group LG01"/>
</dbReference>
<evidence type="ECO:0000313" key="2">
    <source>
        <dbReference type="Proteomes" id="UP001060085"/>
    </source>
</evidence>
<organism evidence="1 2">
    <name type="scientific">Catharanthus roseus</name>
    <name type="common">Madagascar periwinkle</name>
    <name type="synonym">Vinca rosea</name>
    <dbReference type="NCBI Taxonomy" id="4058"/>
    <lineage>
        <taxon>Eukaryota</taxon>
        <taxon>Viridiplantae</taxon>
        <taxon>Streptophyta</taxon>
        <taxon>Embryophyta</taxon>
        <taxon>Tracheophyta</taxon>
        <taxon>Spermatophyta</taxon>
        <taxon>Magnoliopsida</taxon>
        <taxon>eudicotyledons</taxon>
        <taxon>Gunneridae</taxon>
        <taxon>Pentapetalae</taxon>
        <taxon>asterids</taxon>
        <taxon>lamiids</taxon>
        <taxon>Gentianales</taxon>
        <taxon>Apocynaceae</taxon>
        <taxon>Rauvolfioideae</taxon>
        <taxon>Vinceae</taxon>
        <taxon>Catharanthinae</taxon>
        <taxon>Catharanthus</taxon>
    </lineage>
</organism>
<accession>A0ACC0CCU2</accession>
<evidence type="ECO:0000313" key="1">
    <source>
        <dbReference type="EMBL" id="KAI5682705.1"/>
    </source>
</evidence>
<sequence>MDAGVISKEVIKRRLPPWMSGITAGDKGEVDNDVGCGGREDEEDRVKKRGAIRTKSRKKDDFSDELELEKVEEDSSVALVVSSGERKRTKRKLNLDVEIAGKKKKEKGKAKKNIQIEDATSGRACLALENDDDDDDEEDLTVEDLLIFAKECIQEEKDIGAQEVVPMKENISVEKQFGDTLQSKNTINLEEVNKRWSKEEETETYKPSMSGNPTQDMLDLFLGPLLKKTREKEKKVDLTTEEIDFDLEMSRRQNKPGEELANVAVAKKKSSLKDRMQISKFQFAFCSCTI</sequence>
<comment type="caution">
    <text evidence="1">The sequence shown here is derived from an EMBL/GenBank/DDBJ whole genome shotgun (WGS) entry which is preliminary data.</text>
</comment>
<dbReference type="EMBL" id="CM044701">
    <property type="protein sequence ID" value="KAI5682705.1"/>
    <property type="molecule type" value="Genomic_DNA"/>
</dbReference>
<proteinExistence type="predicted"/>
<protein>
    <submittedName>
        <fullName evidence="1">Uncharacterized protein</fullName>
    </submittedName>
</protein>
<reference evidence="2" key="1">
    <citation type="journal article" date="2023" name="Nat. Plants">
        <title>Single-cell RNA sequencing provides a high-resolution roadmap for understanding the multicellular compartmentation of specialized metabolism.</title>
        <authorList>
            <person name="Sun S."/>
            <person name="Shen X."/>
            <person name="Li Y."/>
            <person name="Li Y."/>
            <person name="Wang S."/>
            <person name="Li R."/>
            <person name="Zhang H."/>
            <person name="Shen G."/>
            <person name="Guo B."/>
            <person name="Wei J."/>
            <person name="Xu J."/>
            <person name="St-Pierre B."/>
            <person name="Chen S."/>
            <person name="Sun C."/>
        </authorList>
    </citation>
    <scope>NUCLEOTIDE SEQUENCE [LARGE SCALE GENOMIC DNA]</scope>
</reference>
<keyword evidence="2" id="KW-1185">Reference proteome</keyword>